<sequence>MVNSPLVLHGATLPPAPLRLLPGRSRERRGWLALPPGRVRQWEVTLKVLPGQDHSLAPSPAGVHSLTSSWLHSNDLDPDGESHHGRHDYWVRWRRSTPDTLGIRLALLRDELSSVLVKRLFLGRAERLGQVALLVTGLREVGSARLEQLVGAPCRRWTLQFPTGVTFKRGDICMPWPSPEAVLNSIRRRLAQVWGWEPDTSAMREAIRAVAPCRIDLATRSWREGRNGRAREVALAVGEIEWAASGPEETRRLIDLLLQAGELIGVGAKTTWGAGALEVSRPGLATPPEGVATR</sequence>
<dbReference type="Proteomes" id="UP000280935">
    <property type="component" value="Unassembled WGS sequence"/>
</dbReference>
<dbReference type="EMBL" id="RQYT01000030">
    <property type="protein sequence ID" value="RRD48778.1"/>
    <property type="molecule type" value="Genomic_DNA"/>
</dbReference>
<dbReference type="Gene3D" id="3.30.70.1900">
    <property type="match status" value="1"/>
</dbReference>
<feature type="domain" description="CRISPR-associated protein Cas6 C-terminal" evidence="1">
    <location>
        <begin position="159"/>
        <end position="276"/>
    </location>
</feature>
<gene>
    <name evidence="2" type="ORF">EII35_11265</name>
</gene>
<dbReference type="Pfam" id="PF10040">
    <property type="entry name" value="CRISPR_Cas6"/>
    <property type="match status" value="1"/>
</dbReference>
<dbReference type="OrthoDB" id="3725852at2"/>
<evidence type="ECO:0000313" key="3">
    <source>
        <dbReference type="Proteomes" id="UP000280935"/>
    </source>
</evidence>
<name>A0A3P1WSD6_9ACTN</name>
<dbReference type="InterPro" id="IPR019267">
    <property type="entry name" value="CRISPR-assoc_Cas6_C"/>
</dbReference>
<dbReference type="RefSeq" id="WP_125228567.1">
    <property type="nucleotide sequence ID" value="NZ_RQYT01000030.1"/>
</dbReference>
<proteinExistence type="predicted"/>
<protein>
    <submittedName>
        <fullName evidence="2">CRISPR system precrRNA processing endoribonuclease RAMP protein Cas6</fullName>
    </submittedName>
</protein>
<accession>A0A3P1WSD6</accession>
<evidence type="ECO:0000259" key="1">
    <source>
        <dbReference type="Pfam" id="PF10040"/>
    </source>
</evidence>
<reference evidence="2 3" key="1">
    <citation type="submission" date="2018-11" db="EMBL/GenBank/DDBJ databases">
        <title>Genomes From Bacteria Associated with the Canine Oral Cavity: a Test Case for Automated Genome-Based Taxonomic Assignment.</title>
        <authorList>
            <person name="Coil D.A."/>
            <person name="Jospin G."/>
            <person name="Darling A.E."/>
            <person name="Wallis C."/>
            <person name="Davis I.J."/>
            <person name="Harris S."/>
            <person name="Eisen J.A."/>
            <person name="Holcombe L.J."/>
            <person name="O'Flynn C."/>
        </authorList>
    </citation>
    <scope>NUCLEOTIDE SEQUENCE [LARGE SCALE GENOMIC DNA]</scope>
    <source>
        <strain evidence="2 3">OH2822_COT-296</strain>
    </source>
</reference>
<organism evidence="2 3">
    <name type="scientific">Arachnia propionica</name>
    <dbReference type="NCBI Taxonomy" id="1750"/>
    <lineage>
        <taxon>Bacteria</taxon>
        <taxon>Bacillati</taxon>
        <taxon>Actinomycetota</taxon>
        <taxon>Actinomycetes</taxon>
        <taxon>Propionibacteriales</taxon>
        <taxon>Propionibacteriaceae</taxon>
        <taxon>Arachnia</taxon>
    </lineage>
</organism>
<evidence type="ECO:0000313" key="2">
    <source>
        <dbReference type="EMBL" id="RRD48778.1"/>
    </source>
</evidence>
<comment type="caution">
    <text evidence="2">The sequence shown here is derived from an EMBL/GenBank/DDBJ whole genome shotgun (WGS) entry which is preliminary data.</text>
</comment>
<dbReference type="AlphaFoldDB" id="A0A3P1WSD6"/>